<reference evidence="3 4" key="1">
    <citation type="submission" date="2021-01" db="EMBL/GenBank/DDBJ databases">
        <title>Genomic Encyclopedia of Type Strains, Phase IV (KMG-IV): sequencing the most valuable type-strain genomes for metagenomic binning, comparative biology and taxonomic classification.</title>
        <authorList>
            <person name="Goeker M."/>
        </authorList>
    </citation>
    <scope>NUCLEOTIDE SEQUENCE [LARGE SCALE GENOMIC DNA]</scope>
    <source>
        <strain evidence="3 4">DSM 23711</strain>
    </source>
</reference>
<comment type="caution">
    <text evidence="3">The sequence shown here is derived from an EMBL/GenBank/DDBJ whole genome shotgun (WGS) entry which is preliminary data.</text>
</comment>
<name>A0ABS2MZ58_9BACI</name>
<protein>
    <recommendedName>
        <fullName evidence="2">Cytokinin riboside 5'-monophosphate phosphoribohydrolase</fullName>
        <ecNumber evidence="2">3.2.2.n1</ecNumber>
    </recommendedName>
</protein>
<proteinExistence type="inferred from homology"/>
<evidence type="ECO:0000256" key="2">
    <source>
        <dbReference type="RuleBase" id="RU363015"/>
    </source>
</evidence>
<comment type="similarity">
    <text evidence="1 2">Belongs to the LOG family.</text>
</comment>
<keyword evidence="4" id="KW-1185">Reference proteome</keyword>
<sequence>MFQMKSICVFAGSSFGKHPEYDLYAKKLGKELGNNGYTLVYGGSNTGLMGSLANSVLESGGEVIGVMPKGLFKGEIVHNKLTKLIEVESMHERKAKMSELADGYIALPGGLGTFEELFEVLCWAQIGIHDKPIGVLNVNGYYDPLLRLVEYSIEEQFSKASNRDLIQSSAEPQALLQMLKSYKPKGGDQKWNLTEK</sequence>
<keyword evidence="2" id="KW-0203">Cytokinin biosynthesis</keyword>
<evidence type="ECO:0000313" key="3">
    <source>
        <dbReference type="EMBL" id="MBM7571159.1"/>
    </source>
</evidence>
<dbReference type="EMBL" id="JAFBDR010000007">
    <property type="protein sequence ID" value="MBM7571159.1"/>
    <property type="molecule type" value="Genomic_DNA"/>
</dbReference>
<evidence type="ECO:0000313" key="4">
    <source>
        <dbReference type="Proteomes" id="UP001296943"/>
    </source>
</evidence>
<dbReference type="Proteomes" id="UP001296943">
    <property type="component" value="Unassembled WGS sequence"/>
</dbReference>
<dbReference type="Gene3D" id="3.40.50.450">
    <property type="match status" value="1"/>
</dbReference>
<dbReference type="InterPro" id="IPR005269">
    <property type="entry name" value="LOG"/>
</dbReference>
<gene>
    <name evidence="3" type="ORF">JOC48_001642</name>
</gene>
<dbReference type="PANTHER" id="PTHR31223">
    <property type="entry name" value="LOG FAMILY PROTEIN YJL055W"/>
    <property type="match status" value="1"/>
</dbReference>
<evidence type="ECO:0000256" key="1">
    <source>
        <dbReference type="ARBA" id="ARBA00006763"/>
    </source>
</evidence>
<dbReference type="Pfam" id="PF03641">
    <property type="entry name" value="Lysine_decarbox"/>
    <property type="match status" value="1"/>
</dbReference>
<accession>A0ABS2MZ58</accession>
<organism evidence="3 4">
    <name type="scientific">Aquibacillus albus</name>
    <dbReference type="NCBI Taxonomy" id="1168171"/>
    <lineage>
        <taxon>Bacteria</taxon>
        <taxon>Bacillati</taxon>
        <taxon>Bacillota</taxon>
        <taxon>Bacilli</taxon>
        <taxon>Bacillales</taxon>
        <taxon>Bacillaceae</taxon>
        <taxon>Aquibacillus</taxon>
    </lineage>
</organism>
<dbReference type="PANTHER" id="PTHR31223:SF70">
    <property type="entry name" value="LOG FAMILY PROTEIN YJL055W"/>
    <property type="match status" value="1"/>
</dbReference>
<dbReference type="NCBIfam" id="TIGR00730">
    <property type="entry name" value="Rossman fold protein, TIGR00730 family"/>
    <property type="match status" value="1"/>
</dbReference>
<keyword evidence="2" id="KW-0378">Hydrolase</keyword>
<dbReference type="EC" id="3.2.2.n1" evidence="2"/>
<dbReference type="InterPro" id="IPR031100">
    <property type="entry name" value="LOG_fam"/>
</dbReference>
<dbReference type="SUPFAM" id="SSF102405">
    <property type="entry name" value="MCP/YpsA-like"/>
    <property type="match status" value="1"/>
</dbReference>